<dbReference type="AlphaFoldDB" id="A0A381XA02"/>
<accession>A0A381XA02</accession>
<dbReference type="EMBL" id="UINC01014291">
    <property type="protein sequence ID" value="SVA61063.1"/>
    <property type="molecule type" value="Genomic_DNA"/>
</dbReference>
<evidence type="ECO:0000256" key="1">
    <source>
        <dbReference type="SAM" id="Phobius"/>
    </source>
</evidence>
<keyword evidence="1" id="KW-1133">Transmembrane helix</keyword>
<evidence type="ECO:0000313" key="2">
    <source>
        <dbReference type="EMBL" id="SVA61063.1"/>
    </source>
</evidence>
<name>A0A381XA02_9ZZZZ</name>
<proteinExistence type="predicted"/>
<protein>
    <recommendedName>
        <fullName evidence="3">Oligopeptide transport permease C-like N-terminal domain-containing protein</fullName>
    </recommendedName>
</protein>
<keyword evidence="1" id="KW-0812">Transmembrane</keyword>
<keyword evidence="1" id="KW-0472">Membrane</keyword>
<feature type="transmembrane region" description="Helical" evidence="1">
    <location>
        <begin position="9"/>
        <end position="32"/>
    </location>
</feature>
<reference evidence="2" key="1">
    <citation type="submission" date="2018-05" db="EMBL/GenBank/DDBJ databases">
        <authorList>
            <person name="Lanie J.A."/>
            <person name="Ng W.-L."/>
            <person name="Kazmierczak K.M."/>
            <person name="Andrzejewski T.M."/>
            <person name="Davidsen T.M."/>
            <person name="Wayne K.J."/>
            <person name="Tettelin H."/>
            <person name="Glass J.I."/>
            <person name="Rusch D."/>
            <person name="Podicherti R."/>
            <person name="Tsui H.-C.T."/>
            <person name="Winkler M.E."/>
        </authorList>
    </citation>
    <scope>NUCLEOTIDE SEQUENCE</scope>
</reference>
<sequence>MQRRLGPGFWIPIGWITLMVAAAVLAPILPIADPEEIGVGGRLEGPSWDNWFGTDTNG</sequence>
<organism evidence="2">
    <name type="scientific">marine metagenome</name>
    <dbReference type="NCBI Taxonomy" id="408172"/>
    <lineage>
        <taxon>unclassified sequences</taxon>
        <taxon>metagenomes</taxon>
        <taxon>ecological metagenomes</taxon>
    </lineage>
</organism>
<gene>
    <name evidence="2" type="ORF">METZ01_LOCUS113917</name>
</gene>
<evidence type="ECO:0008006" key="3">
    <source>
        <dbReference type="Google" id="ProtNLM"/>
    </source>
</evidence>
<feature type="non-terminal residue" evidence="2">
    <location>
        <position position="58"/>
    </location>
</feature>